<accession>A0A9Q0X6G3</accession>
<protein>
    <recommendedName>
        <fullName evidence="5">General transcription factor II-I repeat domain-containing protein 2A</fullName>
    </recommendedName>
</protein>
<proteinExistence type="predicted"/>
<dbReference type="InterPro" id="IPR025398">
    <property type="entry name" value="DUF4371"/>
</dbReference>
<reference evidence="3" key="1">
    <citation type="journal article" date="2023" name="DNA Res.">
        <title>Chromosome-level genome assembly of Phrynocephalus forsythii using third-generation DNA sequencing and Hi-C analysis.</title>
        <authorList>
            <person name="Qi Y."/>
            <person name="Zhao W."/>
            <person name="Zhao Y."/>
            <person name="Niu C."/>
            <person name="Cao S."/>
            <person name="Zhang Y."/>
        </authorList>
    </citation>
    <scope>NUCLEOTIDE SEQUENCE</scope>
    <source>
        <tissue evidence="3">Muscle</tissue>
    </source>
</reference>
<sequence>MSAPKKSKTYHFHDGWEQQQLMVKPRLQNINATIASFKISHLIAKKSKPFTEGEFVKDCFLESAGNLFEGFENKKEILAAFQGVQLSRNTVVRRIEKIAGDVTEQLLEDVSNCVAFSLQIDESTDARDLAQFLVFIRMVFEDFSIKEELLGMFSLKERTTGHEIFSSFHSFVTKCNLPLYRLVSVTTDGAKAMTGKNNGFLALCRQHEDFPDFFSYHCIIHQQVLASKRLNTKTVMDIAFKIANSVHGKSLQRRLFSLTLDEGEAEMILHTDVRWLSRHKFLQMFRNLLDEIRSFLKETGDDKPELDDEEWLCDLAFLADFTGELSDMNLEIQGKNKSIGDMMSTVSSYQNRFELQMADLGNNTFDHFPNIQDHLGQYPKFVFRNEKYVTEICSVLQEFENRFCDFKKIETVVVYLSYPFKVELDVKKIAAAISDNFSLDKPSVENEILTLKNDIFLKARAEQESFWKLVSRDKFPNLRRCSEAVHSCFGSTYLCESAFSNTKLTKSTQRSSITDEHLQDSLRLALTQYSPNFKKLVDEMRAQTSH</sequence>
<organism evidence="3 4">
    <name type="scientific">Phrynocephalus forsythii</name>
    <dbReference type="NCBI Taxonomy" id="171643"/>
    <lineage>
        <taxon>Eukaryota</taxon>
        <taxon>Metazoa</taxon>
        <taxon>Chordata</taxon>
        <taxon>Craniata</taxon>
        <taxon>Vertebrata</taxon>
        <taxon>Euteleostomi</taxon>
        <taxon>Lepidosauria</taxon>
        <taxon>Squamata</taxon>
        <taxon>Bifurcata</taxon>
        <taxon>Unidentata</taxon>
        <taxon>Episquamata</taxon>
        <taxon>Toxicofera</taxon>
        <taxon>Iguania</taxon>
        <taxon>Acrodonta</taxon>
        <taxon>Agamidae</taxon>
        <taxon>Agaminae</taxon>
        <taxon>Phrynocephalus</taxon>
    </lineage>
</organism>
<name>A0A9Q0X6G3_9SAUR</name>
<dbReference type="InterPro" id="IPR008906">
    <property type="entry name" value="HATC_C_dom"/>
</dbReference>
<dbReference type="InterPro" id="IPR012337">
    <property type="entry name" value="RNaseH-like_sf"/>
</dbReference>
<evidence type="ECO:0000313" key="3">
    <source>
        <dbReference type="EMBL" id="KAJ7303334.1"/>
    </source>
</evidence>
<dbReference type="Proteomes" id="UP001142489">
    <property type="component" value="Unassembled WGS sequence"/>
</dbReference>
<evidence type="ECO:0000313" key="4">
    <source>
        <dbReference type="Proteomes" id="UP001142489"/>
    </source>
</evidence>
<dbReference type="EMBL" id="JAPFRF010000024">
    <property type="protein sequence ID" value="KAJ7303334.1"/>
    <property type="molecule type" value="Genomic_DNA"/>
</dbReference>
<dbReference type="PANTHER" id="PTHR45913:SF21">
    <property type="entry name" value="DUF4371 DOMAIN-CONTAINING PROTEIN"/>
    <property type="match status" value="1"/>
</dbReference>
<keyword evidence="4" id="KW-1185">Reference proteome</keyword>
<dbReference type="AlphaFoldDB" id="A0A9Q0X6G3"/>
<comment type="caution">
    <text evidence="3">The sequence shown here is derived from an EMBL/GenBank/DDBJ whole genome shotgun (WGS) entry which is preliminary data.</text>
</comment>
<evidence type="ECO:0000259" key="1">
    <source>
        <dbReference type="Pfam" id="PF05699"/>
    </source>
</evidence>
<evidence type="ECO:0008006" key="5">
    <source>
        <dbReference type="Google" id="ProtNLM"/>
    </source>
</evidence>
<dbReference type="SUPFAM" id="SSF53098">
    <property type="entry name" value="Ribonuclease H-like"/>
    <property type="match status" value="1"/>
</dbReference>
<evidence type="ECO:0000259" key="2">
    <source>
        <dbReference type="Pfam" id="PF14291"/>
    </source>
</evidence>
<dbReference type="Pfam" id="PF14291">
    <property type="entry name" value="DUF4371"/>
    <property type="match status" value="1"/>
</dbReference>
<dbReference type="GO" id="GO:0046983">
    <property type="term" value="F:protein dimerization activity"/>
    <property type="evidence" value="ECO:0007669"/>
    <property type="project" value="InterPro"/>
</dbReference>
<feature type="domain" description="HAT C-terminal dimerisation" evidence="1">
    <location>
        <begin position="464"/>
        <end position="520"/>
    </location>
</feature>
<gene>
    <name evidence="3" type="ORF">JRQ81_012276</name>
</gene>
<feature type="domain" description="DUF4371" evidence="2">
    <location>
        <begin position="98"/>
        <end position="199"/>
    </location>
</feature>
<dbReference type="OrthoDB" id="9037688at2759"/>
<dbReference type="Pfam" id="PF05699">
    <property type="entry name" value="Dimer_Tnp_hAT"/>
    <property type="match status" value="1"/>
</dbReference>
<dbReference type="PANTHER" id="PTHR45913">
    <property type="entry name" value="EPM2A-INTERACTING PROTEIN 1"/>
    <property type="match status" value="1"/>
</dbReference>